<dbReference type="PANTHER" id="PTHR12825">
    <property type="entry name" value="BNIP1-RELATED"/>
    <property type="match status" value="1"/>
</dbReference>
<evidence type="ECO:0000256" key="6">
    <source>
        <dbReference type="ARBA" id="ARBA00022989"/>
    </source>
</evidence>
<evidence type="ECO:0000256" key="5">
    <source>
        <dbReference type="ARBA" id="ARBA00022892"/>
    </source>
</evidence>
<dbReference type="GO" id="GO:0005484">
    <property type="term" value="F:SNAP receptor activity"/>
    <property type="evidence" value="ECO:0007669"/>
    <property type="project" value="InterPro"/>
</dbReference>
<keyword evidence="6 11" id="KW-1133">Transmembrane helix</keyword>
<dbReference type="AlphaFoldDB" id="A0A8H3ED09"/>
<organism evidence="13 14">
    <name type="scientific">Heterodermia speciosa</name>
    <dbReference type="NCBI Taxonomy" id="116794"/>
    <lineage>
        <taxon>Eukaryota</taxon>
        <taxon>Fungi</taxon>
        <taxon>Dikarya</taxon>
        <taxon>Ascomycota</taxon>
        <taxon>Pezizomycotina</taxon>
        <taxon>Lecanoromycetes</taxon>
        <taxon>OSLEUM clade</taxon>
        <taxon>Lecanoromycetidae</taxon>
        <taxon>Caliciales</taxon>
        <taxon>Physciaceae</taxon>
        <taxon>Heterodermia</taxon>
    </lineage>
</organism>
<evidence type="ECO:0000313" key="14">
    <source>
        <dbReference type="Proteomes" id="UP000664521"/>
    </source>
</evidence>
<evidence type="ECO:0000259" key="12">
    <source>
        <dbReference type="Pfam" id="PF03908"/>
    </source>
</evidence>
<evidence type="ECO:0000256" key="3">
    <source>
        <dbReference type="ARBA" id="ARBA00022692"/>
    </source>
</evidence>
<keyword evidence="2" id="KW-0813">Transport</keyword>
<accession>A0A8H3ED09</accession>
<feature type="transmembrane region" description="Helical" evidence="11">
    <location>
        <begin position="274"/>
        <end position="295"/>
    </location>
</feature>
<keyword evidence="7" id="KW-0175">Coiled coil</keyword>
<gene>
    <name evidence="13" type="ORF">HETSPECPRED_000247</name>
</gene>
<evidence type="ECO:0000256" key="9">
    <source>
        <dbReference type="ARBA" id="ARBA00037934"/>
    </source>
</evidence>
<feature type="compositionally biased region" description="Polar residues" evidence="10">
    <location>
        <begin position="348"/>
        <end position="360"/>
    </location>
</feature>
<keyword evidence="14" id="KW-1185">Reference proteome</keyword>
<evidence type="ECO:0000313" key="13">
    <source>
        <dbReference type="EMBL" id="CAF9903390.1"/>
    </source>
</evidence>
<feature type="compositionally biased region" description="Polar residues" evidence="10">
    <location>
        <begin position="407"/>
        <end position="416"/>
    </location>
</feature>
<evidence type="ECO:0000256" key="4">
    <source>
        <dbReference type="ARBA" id="ARBA00022824"/>
    </source>
</evidence>
<dbReference type="InterPro" id="IPR005606">
    <property type="entry name" value="Sec20"/>
</dbReference>
<feature type="compositionally biased region" description="Basic and acidic residues" evidence="10">
    <location>
        <begin position="388"/>
        <end position="406"/>
    </location>
</feature>
<feature type="transmembrane region" description="Helical" evidence="11">
    <location>
        <begin position="236"/>
        <end position="254"/>
    </location>
</feature>
<sequence length="422" mass="47157">MSSQNLNTELRSLFEAHKQTLQLINRLTKLPVQPGSSALTSDARVELSAEIHQSLKEQEEGFELLRQEVEGPTINAGWIPATRRKHSDKERDRTDLATQVTRLGENLKTARSQFRKAQLQAKRNAEAAKRREREILFSGVQEGNGESGYIRRKGQEKLSQDEVLLNASSDVTVALRRAHALMQTELTKSQFAQETLEESNSALSNLSESYNQLDTLLSSSRTLVSSLLRSQKSDTWYLESAFWLLVITICWLVFRRILYGPSWWLLYLPTKLFWSLMVFNTQVLLGVLASVAGSIRGAKQSSVISEASQRISKSLIAEPSETGRFPNFSSNMPAPPIPVGAGGRRTKSLQPEQSPQNLDKNLSDEVGEMAEASKKATETAETTSAETTLKERSADEPPNPKKRMWEDSTNGLSQASHPRDEL</sequence>
<dbReference type="InterPro" id="IPR056173">
    <property type="entry name" value="Sec20_C"/>
</dbReference>
<keyword evidence="4" id="KW-0256">Endoplasmic reticulum</keyword>
<dbReference type="Pfam" id="PF03908">
    <property type="entry name" value="Sec20"/>
    <property type="match status" value="1"/>
</dbReference>
<keyword evidence="3 11" id="KW-0812">Transmembrane</keyword>
<proteinExistence type="inferred from homology"/>
<comment type="similarity">
    <text evidence="9">Belongs to the SEC20 family.</text>
</comment>
<reference evidence="13" key="1">
    <citation type="submission" date="2021-03" db="EMBL/GenBank/DDBJ databases">
        <authorList>
            <person name="Tagirdzhanova G."/>
        </authorList>
    </citation>
    <scope>NUCLEOTIDE SEQUENCE</scope>
</reference>
<evidence type="ECO:0000256" key="8">
    <source>
        <dbReference type="ARBA" id="ARBA00023136"/>
    </source>
</evidence>
<dbReference type="GO" id="GO:0031201">
    <property type="term" value="C:SNARE complex"/>
    <property type="evidence" value="ECO:0007669"/>
    <property type="project" value="TreeGrafter"/>
</dbReference>
<comment type="subcellular location">
    <subcellularLocation>
        <location evidence="1">Endoplasmic reticulum membrane</location>
        <topology evidence="1">Single-pass type IV membrane protein</topology>
    </subcellularLocation>
</comment>
<feature type="domain" description="Sec20 C-terminal" evidence="12">
    <location>
        <begin position="168"/>
        <end position="257"/>
    </location>
</feature>
<feature type="region of interest" description="Disordered" evidence="10">
    <location>
        <begin position="323"/>
        <end position="422"/>
    </location>
</feature>
<dbReference type="GO" id="GO:0005789">
    <property type="term" value="C:endoplasmic reticulum membrane"/>
    <property type="evidence" value="ECO:0007669"/>
    <property type="project" value="UniProtKB-SubCell"/>
</dbReference>
<protein>
    <recommendedName>
        <fullName evidence="12">Sec20 C-terminal domain-containing protein</fullName>
    </recommendedName>
</protein>
<evidence type="ECO:0000256" key="7">
    <source>
        <dbReference type="ARBA" id="ARBA00023054"/>
    </source>
</evidence>
<dbReference type="GO" id="GO:0006890">
    <property type="term" value="P:retrograde vesicle-mediated transport, Golgi to endoplasmic reticulum"/>
    <property type="evidence" value="ECO:0007669"/>
    <property type="project" value="InterPro"/>
</dbReference>
<comment type="caution">
    <text evidence="13">The sequence shown here is derived from an EMBL/GenBank/DDBJ whole genome shotgun (WGS) entry which is preliminary data.</text>
</comment>
<evidence type="ECO:0000256" key="1">
    <source>
        <dbReference type="ARBA" id="ARBA00004163"/>
    </source>
</evidence>
<evidence type="ECO:0000256" key="10">
    <source>
        <dbReference type="SAM" id="MobiDB-lite"/>
    </source>
</evidence>
<evidence type="ECO:0000256" key="11">
    <source>
        <dbReference type="SAM" id="Phobius"/>
    </source>
</evidence>
<dbReference type="Proteomes" id="UP000664521">
    <property type="component" value="Unassembled WGS sequence"/>
</dbReference>
<dbReference type="OrthoDB" id="46868at2759"/>
<dbReference type="PANTHER" id="PTHR12825:SF0">
    <property type="entry name" value="VESICLE TRANSPORT PROTEIN SEC20"/>
    <property type="match status" value="1"/>
</dbReference>
<keyword evidence="5" id="KW-0931">ER-Golgi transport</keyword>
<dbReference type="EMBL" id="CAJPDS010000001">
    <property type="protein sequence ID" value="CAF9903390.1"/>
    <property type="molecule type" value="Genomic_DNA"/>
</dbReference>
<evidence type="ECO:0000256" key="2">
    <source>
        <dbReference type="ARBA" id="ARBA00022448"/>
    </source>
</evidence>
<keyword evidence="8 11" id="KW-0472">Membrane</keyword>
<name>A0A8H3ED09_9LECA</name>